<dbReference type="Gene3D" id="1.10.10.60">
    <property type="entry name" value="Homeodomain-like"/>
    <property type="match status" value="2"/>
</dbReference>
<keyword evidence="2" id="KW-0238">DNA-binding</keyword>
<dbReference type="AlphaFoldDB" id="A0A7J5A6M9"/>
<dbReference type="InterPro" id="IPR009057">
    <property type="entry name" value="Homeodomain-like_sf"/>
</dbReference>
<keyword evidence="4" id="KW-0812">Transmembrane</keyword>
<dbReference type="GO" id="GO:0003700">
    <property type="term" value="F:DNA-binding transcription factor activity"/>
    <property type="evidence" value="ECO:0007669"/>
    <property type="project" value="InterPro"/>
</dbReference>
<dbReference type="GO" id="GO:0043565">
    <property type="term" value="F:sequence-specific DNA binding"/>
    <property type="evidence" value="ECO:0007669"/>
    <property type="project" value="InterPro"/>
</dbReference>
<dbReference type="OrthoDB" id="6283866at2"/>
<dbReference type="PROSITE" id="PS01124">
    <property type="entry name" value="HTH_ARAC_FAMILY_2"/>
    <property type="match status" value="1"/>
</dbReference>
<protein>
    <submittedName>
        <fullName evidence="6">AraC family transcriptional regulator</fullName>
    </submittedName>
</protein>
<keyword evidence="4" id="KW-1133">Transmembrane helix</keyword>
<evidence type="ECO:0000313" key="7">
    <source>
        <dbReference type="Proteomes" id="UP000467305"/>
    </source>
</evidence>
<evidence type="ECO:0000256" key="4">
    <source>
        <dbReference type="SAM" id="Phobius"/>
    </source>
</evidence>
<evidence type="ECO:0000256" key="3">
    <source>
        <dbReference type="ARBA" id="ARBA00023163"/>
    </source>
</evidence>
<dbReference type="PANTHER" id="PTHR43280">
    <property type="entry name" value="ARAC-FAMILY TRANSCRIPTIONAL REGULATOR"/>
    <property type="match status" value="1"/>
</dbReference>
<dbReference type="InterPro" id="IPR018060">
    <property type="entry name" value="HTH_AraC"/>
</dbReference>
<feature type="domain" description="HTH araC/xylS-type" evidence="5">
    <location>
        <begin position="244"/>
        <end position="346"/>
    </location>
</feature>
<evidence type="ECO:0000256" key="2">
    <source>
        <dbReference type="ARBA" id="ARBA00023125"/>
    </source>
</evidence>
<keyword evidence="7" id="KW-1185">Reference proteome</keyword>
<keyword evidence="4" id="KW-0472">Membrane</keyword>
<name>A0A7J5A6M9_9FLAO</name>
<dbReference type="PROSITE" id="PS00041">
    <property type="entry name" value="HTH_ARAC_FAMILY_1"/>
    <property type="match status" value="1"/>
</dbReference>
<reference evidence="6 7" key="1">
    <citation type="submission" date="2019-09" db="EMBL/GenBank/DDBJ databases">
        <authorList>
            <person name="Cao W.R."/>
        </authorList>
    </citation>
    <scope>NUCLEOTIDE SEQUENCE [LARGE SCALE GENOMIC DNA]</scope>
    <source>
        <strain evidence="7">a4</strain>
    </source>
</reference>
<sequence length="348" mass="40118">MNFSNPIIFFLCSLGVFNGFLVSIYFLFFNKQKRIQNFWFGLLVLFLSLRIGKSVYRIFAPQDQIDLLVMQVGLSACFLIGVTLFYYIKSSIENRKTLPKSWIIHFSILFLFVTIVGIVKPYIGNDEFWGNFIWVIYGVWGVYILASSYLLKDIVKKIFSKTSKCTTAELWLIGVVLANALIFIAYIVGYFFLYLVGTITFSVVFYVLLIFFLSKKNRETIFQDIPEKYAAKKIQDNEASLLIEKLDALMKQKELYKNSNVKLLDIAKELQITPHKLSQLLNDNIGKSFAAFLNTYRIDEAKNILKENTNLTLETVGFEAGFSSKSNFYATFKKQVGLTPAQYQKQFL</sequence>
<proteinExistence type="predicted"/>
<feature type="transmembrane region" description="Helical" evidence="4">
    <location>
        <begin position="6"/>
        <end position="29"/>
    </location>
</feature>
<evidence type="ECO:0000259" key="5">
    <source>
        <dbReference type="PROSITE" id="PS01124"/>
    </source>
</evidence>
<feature type="transmembrane region" description="Helical" evidence="4">
    <location>
        <begin position="38"/>
        <end position="56"/>
    </location>
</feature>
<evidence type="ECO:0000313" key="6">
    <source>
        <dbReference type="EMBL" id="KAB1153222.1"/>
    </source>
</evidence>
<dbReference type="SUPFAM" id="SSF46689">
    <property type="entry name" value="Homeodomain-like"/>
    <property type="match status" value="1"/>
</dbReference>
<organism evidence="6 7">
    <name type="scientific">Tenacibaculum aiptasiae</name>
    <dbReference type="NCBI Taxonomy" id="426481"/>
    <lineage>
        <taxon>Bacteria</taxon>
        <taxon>Pseudomonadati</taxon>
        <taxon>Bacteroidota</taxon>
        <taxon>Flavobacteriia</taxon>
        <taxon>Flavobacteriales</taxon>
        <taxon>Flavobacteriaceae</taxon>
        <taxon>Tenacibaculum</taxon>
    </lineage>
</organism>
<dbReference type="InterPro" id="IPR018062">
    <property type="entry name" value="HTH_AraC-typ_CS"/>
</dbReference>
<feature type="transmembrane region" description="Helical" evidence="4">
    <location>
        <begin position="170"/>
        <end position="188"/>
    </location>
</feature>
<dbReference type="SMART" id="SM00342">
    <property type="entry name" value="HTH_ARAC"/>
    <property type="match status" value="1"/>
</dbReference>
<dbReference type="Pfam" id="PF12833">
    <property type="entry name" value="HTH_18"/>
    <property type="match status" value="1"/>
</dbReference>
<accession>A0A7J5A6M9</accession>
<feature type="transmembrane region" description="Helical" evidence="4">
    <location>
        <begin position="100"/>
        <end position="119"/>
    </location>
</feature>
<feature type="transmembrane region" description="Helical" evidence="4">
    <location>
        <begin position="68"/>
        <end position="88"/>
    </location>
</feature>
<dbReference type="Proteomes" id="UP000467305">
    <property type="component" value="Unassembled WGS sequence"/>
</dbReference>
<evidence type="ECO:0000256" key="1">
    <source>
        <dbReference type="ARBA" id="ARBA00023015"/>
    </source>
</evidence>
<keyword evidence="3" id="KW-0804">Transcription</keyword>
<dbReference type="PANTHER" id="PTHR43280:SF29">
    <property type="entry name" value="ARAC-FAMILY TRANSCRIPTIONAL REGULATOR"/>
    <property type="match status" value="1"/>
</dbReference>
<feature type="transmembrane region" description="Helical" evidence="4">
    <location>
        <begin position="194"/>
        <end position="213"/>
    </location>
</feature>
<feature type="transmembrane region" description="Helical" evidence="4">
    <location>
        <begin position="131"/>
        <end position="150"/>
    </location>
</feature>
<comment type="caution">
    <text evidence="6">The sequence shown here is derived from an EMBL/GenBank/DDBJ whole genome shotgun (WGS) entry which is preliminary data.</text>
</comment>
<keyword evidence="1" id="KW-0805">Transcription regulation</keyword>
<gene>
    <name evidence="6" type="ORF">F7018_17910</name>
</gene>
<dbReference type="EMBL" id="WAAU01000037">
    <property type="protein sequence ID" value="KAB1153222.1"/>
    <property type="molecule type" value="Genomic_DNA"/>
</dbReference>